<organism evidence="1 2">
    <name type="scientific">Caballeronia mineralivorans PML1(12)</name>
    <dbReference type="NCBI Taxonomy" id="908627"/>
    <lineage>
        <taxon>Bacteria</taxon>
        <taxon>Pseudomonadati</taxon>
        <taxon>Pseudomonadota</taxon>
        <taxon>Betaproteobacteria</taxon>
        <taxon>Burkholderiales</taxon>
        <taxon>Burkholderiaceae</taxon>
        <taxon>Caballeronia</taxon>
    </lineage>
</organism>
<protein>
    <submittedName>
        <fullName evidence="1">Uncharacterized protein</fullName>
    </submittedName>
</protein>
<dbReference type="PATRIC" id="fig|908627.4.peg.178"/>
<dbReference type="AlphaFoldDB" id="A0A0J1D623"/>
<dbReference type="GO" id="GO:0030246">
    <property type="term" value="F:carbohydrate binding"/>
    <property type="evidence" value="ECO:0007669"/>
    <property type="project" value="InterPro"/>
</dbReference>
<reference evidence="1 2" key="1">
    <citation type="journal article" date="2015" name="Genome Announc.">
        <title>Draft Genome Sequence of Burkholderia sp. Strain PML1(12), an Ectomycorrhizosphere-Inhabiting Bacterium with Effective Mineral-Weathering Ability.</title>
        <authorList>
            <person name="Uroz S."/>
            <person name="Oger P."/>
        </authorList>
    </citation>
    <scope>NUCLEOTIDE SEQUENCE [LARGE SCALE GENOMIC DNA]</scope>
    <source>
        <strain evidence="2">PML1(12)</strain>
    </source>
</reference>
<gene>
    <name evidence="1" type="ORF">EOS_00815</name>
</gene>
<dbReference type="Gene3D" id="2.70.98.10">
    <property type="match status" value="1"/>
</dbReference>
<keyword evidence="2" id="KW-1185">Reference proteome</keyword>
<dbReference type="Pfam" id="PF14486">
    <property type="entry name" value="DUF4432"/>
    <property type="match status" value="1"/>
</dbReference>
<proteinExistence type="predicted"/>
<accession>A0A0J1D623</accession>
<dbReference type="InterPro" id="IPR027839">
    <property type="entry name" value="DUF4432"/>
</dbReference>
<dbReference type="RefSeq" id="WP_047844705.1">
    <property type="nucleotide sequence ID" value="NZ_AEJF01000005.1"/>
</dbReference>
<dbReference type="Proteomes" id="UP000035963">
    <property type="component" value="Unassembled WGS sequence"/>
</dbReference>
<comment type="caution">
    <text evidence="1">The sequence shown here is derived from an EMBL/GenBank/DDBJ whole genome shotgun (WGS) entry which is preliminary data.</text>
</comment>
<name>A0A0J1D623_9BURK</name>
<evidence type="ECO:0000313" key="2">
    <source>
        <dbReference type="Proteomes" id="UP000035963"/>
    </source>
</evidence>
<dbReference type="InterPro" id="IPR014718">
    <property type="entry name" value="GH-type_carb-bd"/>
</dbReference>
<dbReference type="OrthoDB" id="9791280at2"/>
<sequence length="78" mass="9206">MRVFHETFRVNDGVENWGFRPTPHAIFYHINFGYRFTSEDTEISGNMSLALNADNKRLRDDFKDSYEAVPVKTRPSHR</sequence>
<evidence type="ECO:0000313" key="1">
    <source>
        <dbReference type="EMBL" id="KLU28101.1"/>
    </source>
</evidence>
<dbReference type="EMBL" id="AEJF01000005">
    <property type="protein sequence ID" value="KLU28101.1"/>
    <property type="molecule type" value="Genomic_DNA"/>
</dbReference>